<dbReference type="PATRIC" id="fig|28092.6.peg.4904"/>
<feature type="transmembrane region" description="Helical" evidence="7">
    <location>
        <begin position="216"/>
        <end position="236"/>
    </location>
</feature>
<feature type="transmembrane region" description="Helical" evidence="7">
    <location>
        <begin position="7"/>
        <end position="30"/>
    </location>
</feature>
<proteinExistence type="inferred from homology"/>
<feature type="transmembrane region" description="Helical" evidence="7">
    <location>
        <begin position="125"/>
        <end position="147"/>
    </location>
</feature>
<comment type="similarity">
    <text evidence="2">Belongs to the UPF0324 family.</text>
</comment>
<feature type="transmembrane region" description="Helical" evidence="7">
    <location>
        <begin position="256"/>
        <end position="273"/>
    </location>
</feature>
<feature type="transmembrane region" description="Helical" evidence="7">
    <location>
        <begin position="315"/>
        <end position="337"/>
    </location>
</feature>
<evidence type="ECO:0000313" key="9">
    <source>
        <dbReference type="Proteomes" id="UP000033618"/>
    </source>
</evidence>
<evidence type="ECO:0000256" key="3">
    <source>
        <dbReference type="ARBA" id="ARBA00022475"/>
    </source>
</evidence>
<evidence type="ECO:0000313" key="8">
    <source>
        <dbReference type="EMBL" id="KKB61871.1"/>
    </source>
</evidence>
<keyword evidence="3" id="KW-1003">Cell membrane</keyword>
<protein>
    <submittedName>
        <fullName evidence="8">Membrane protein</fullName>
    </submittedName>
</protein>
<evidence type="ECO:0000256" key="6">
    <source>
        <dbReference type="ARBA" id="ARBA00023136"/>
    </source>
</evidence>
<dbReference type="EMBL" id="LAQU01000030">
    <property type="protein sequence ID" value="KKB61871.1"/>
    <property type="molecule type" value="Genomic_DNA"/>
</dbReference>
<feature type="transmembrane region" description="Helical" evidence="7">
    <location>
        <begin position="66"/>
        <end position="89"/>
    </location>
</feature>
<comment type="caution">
    <text evidence="8">The sequence shown here is derived from an EMBL/GenBank/DDBJ whole genome shotgun (WGS) entry which is preliminary data.</text>
</comment>
<dbReference type="Pfam" id="PF03601">
    <property type="entry name" value="Cons_hypoth698"/>
    <property type="match status" value="1"/>
</dbReference>
<dbReference type="PANTHER" id="PTHR30106">
    <property type="entry name" value="INNER MEMBRANE PROTEIN YEIH-RELATED"/>
    <property type="match status" value="1"/>
</dbReference>
<evidence type="ECO:0000256" key="2">
    <source>
        <dbReference type="ARBA" id="ARBA00007977"/>
    </source>
</evidence>
<feature type="transmembrane region" description="Helical" evidence="7">
    <location>
        <begin position="279"/>
        <end position="303"/>
    </location>
</feature>
<comment type="subcellular location">
    <subcellularLocation>
        <location evidence="1">Cell membrane</location>
        <topology evidence="1">Multi-pass membrane protein</topology>
    </subcellularLocation>
</comment>
<feature type="transmembrane region" description="Helical" evidence="7">
    <location>
        <begin position="36"/>
        <end position="54"/>
    </location>
</feature>
<keyword evidence="4 7" id="KW-0812">Transmembrane</keyword>
<evidence type="ECO:0000256" key="1">
    <source>
        <dbReference type="ARBA" id="ARBA00004651"/>
    </source>
</evidence>
<sequence length="339" mass="34730">MEAIADIAPGLVMSVAVGGAALSVNALQTWLFHRSWLDSLVLAILIGVTLRSAVPLSDRYQKGIAFCAKTLLEIAVMLLGASISAHVVLAQGVGLLIAIATVVASTLVTGYAVGRLIGLHRELALLVACGNAICGNSAIAAAAPVVGAKGRDIAAAIAFTAVLGVLVVLLLPMLGGLLGLSPRAYGVFAGLTVYAVPQVLAATAPVSALSVQVGTLVKLVRVLMLGPVLLILSTWLPRARRADATQSRQTVAWHQLCPWFVVGFLALMGLRSIDALPQAALAPAQSVSTFLTILSMAALGLGVDIRDIARSGGRVVASAILALVALGAWSLLAMHLLSL</sequence>
<dbReference type="InterPro" id="IPR018383">
    <property type="entry name" value="UPF0324_pro"/>
</dbReference>
<feature type="transmembrane region" description="Helical" evidence="7">
    <location>
        <begin position="95"/>
        <end position="113"/>
    </location>
</feature>
<dbReference type="AlphaFoldDB" id="A0A0F5JVH6"/>
<gene>
    <name evidence="8" type="ORF">WM40_20845</name>
</gene>
<evidence type="ECO:0000256" key="4">
    <source>
        <dbReference type="ARBA" id="ARBA00022692"/>
    </source>
</evidence>
<evidence type="ECO:0000256" key="5">
    <source>
        <dbReference type="ARBA" id="ARBA00022989"/>
    </source>
</evidence>
<accession>A0A0F5JVH6</accession>
<feature type="transmembrane region" description="Helical" evidence="7">
    <location>
        <begin position="153"/>
        <end position="172"/>
    </location>
</feature>
<dbReference type="PANTHER" id="PTHR30106:SF2">
    <property type="entry name" value="UPF0324 INNER MEMBRANE PROTEIN YEIH"/>
    <property type="match status" value="1"/>
</dbReference>
<keyword evidence="6 7" id="KW-0472">Membrane</keyword>
<reference evidence="8 9" key="1">
    <citation type="submission" date="2015-03" db="EMBL/GenBank/DDBJ databases">
        <title>Draft Genome Sequence of Burkholderia andropogonis type strain ICMP2807, isolated from Sorghum bicolor.</title>
        <authorList>
            <person name="Lopes-Santos L."/>
            <person name="Castro D.B."/>
            <person name="Ottoboni L.M."/>
            <person name="Park D."/>
            <person name="Weirc B.S."/>
            <person name="Destefano S.A."/>
        </authorList>
    </citation>
    <scope>NUCLEOTIDE SEQUENCE [LARGE SCALE GENOMIC DNA]</scope>
    <source>
        <strain evidence="8 9">ICMP2807</strain>
    </source>
</reference>
<keyword evidence="5 7" id="KW-1133">Transmembrane helix</keyword>
<evidence type="ECO:0000256" key="7">
    <source>
        <dbReference type="SAM" id="Phobius"/>
    </source>
</evidence>
<keyword evidence="9" id="KW-1185">Reference proteome</keyword>
<name>A0A0F5JVH6_9BURK</name>
<organism evidence="8 9">
    <name type="scientific">Robbsia andropogonis</name>
    <dbReference type="NCBI Taxonomy" id="28092"/>
    <lineage>
        <taxon>Bacteria</taxon>
        <taxon>Pseudomonadati</taxon>
        <taxon>Pseudomonadota</taxon>
        <taxon>Betaproteobacteria</taxon>
        <taxon>Burkholderiales</taxon>
        <taxon>Burkholderiaceae</taxon>
        <taxon>Robbsia</taxon>
    </lineage>
</organism>
<feature type="transmembrane region" description="Helical" evidence="7">
    <location>
        <begin position="184"/>
        <end position="204"/>
    </location>
</feature>
<dbReference type="Proteomes" id="UP000033618">
    <property type="component" value="Unassembled WGS sequence"/>
</dbReference>
<dbReference type="GO" id="GO:0005886">
    <property type="term" value="C:plasma membrane"/>
    <property type="evidence" value="ECO:0007669"/>
    <property type="project" value="UniProtKB-SubCell"/>
</dbReference>